<dbReference type="Gene3D" id="3.30.460.10">
    <property type="entry name" value="Beta Polymerase, domain 2"/>
    <property type="match status" value="1"/>
</dbReference>
<dbReference type="InterPro" id="IPR052930">
    <property type="entry name" value="TA_antitoxin_MntA"/>
</dbReference>
<keyword evidence="3" id="KW-1185">Reference proteome</keyword>
<dbReference type="Proteomes" id="UP000005737">
    <property type="component" value="Unassembled WGS sequence"/>
</dbReference>
<dbReference type="SUPFAM" id="SSF81301">
    <property type="entry name" value="Nucleotidyltransferase"/>
    <property type="match status" value="1"/>
</dbReference>
<evidence type="ECO:0000313" key="2">
    <source>
        <dbReference type="EMBL" id="EHQ07663.1"/>
    </source>
</evidence>
<accession>H2CEA8</accession>
<gene>
    <name evidence="2" type="ORF">Lepil_2998</name>
</gene>
<name>H2CEA8_9LEPT</name>
<organism evidence="2 3">
    <name type="scientific">Leptonema illini DSM 21528</name>
    <dbReference type="NCBI Taxonomy" id="929563"/>
    <lineage>
        <taxon>Bacteria</taxon>
        <taxon>Pseudomonadati</taxon>
        <taxon>Spirochaetota</taxon>
        <taxon>Spirochaetia</taxon>
        <taxon>Leptospirales</taxon>
        <taxon>Leptospiraceae</taxon>
        <taxon>Leptonema</taxon>
    </lineage>
</organism>
<dbReference type="Pfam" id="PF18765">
    <property type="entry name" value="Polbeta"/>
    <property type="match status" value="1"/>
</dbReference>
<dbReference type="InterPro" id="IPR041633">
    <property type="entry name" value="Polbeta"/>
</dbReference>
<dbReference type="STRING" id="183.GCA_002009735_01133"/>
<sequence length="98" mass="11055">MTLEAEARKRMVACLTETPIESAYLFGSYATGQAEADSDVDILVKLPPEVNLLQLAKIKRSLEKATGKRVDLLTEEGIAPDIRPFVNRQKILIYERHR</sequence>
<dbReference type="EMBL" id="JH597773">
    <property type="protein sequence ID" value="EHQ07663.1"/>
    <property type="molecule type" value="Genomic_DNA"/>
</dbReference>
<dbReference type="AlphaFoldDB" id="H2CEA8"/>
<reference evidence="2 3" key="1">
    <citation type="submission" date="2011-10" db="EMBL/GenBank/DDBJ databases">
        <title>The Improved High-Quality Draft genome of Leptonema illini DSM 21528.</title>
        <authorList>
            <consortium name="US DOE Joint Genome Institute (JGI-PGF)"/>
            <person name="Lucas S."/>
            <person name="Copeland A."/>
            <person name="Lapidus A."/>
            <person name="Glavina del Rio T."/>
            <person name="Dalin E."/>
            <person name="Tice H."/>
            <person name="Bruce D."/>
            <person name="Goodwin L."/>
            <person name="Pitluck S."/>
            <person name="Peters L."/>
            <person name="Mikhailova N."/>
            <person name="Held B."/>
            <person name="Kyrpides N."/>
            <person name="Mavromatis K."/>
            <person name="Ivanova N."/>
            <person name="Markowitz V."/>
            <person name="Cheng J.-F."/>
            <person name="Hugenholtz P."/>
            <person name="Woyke T."/>
            <person name="Wu D."/>
            <person name="Gronow S."/>
            <person name="Wellnitz S."/>
            <person name="Brambilla E.-M."/>
            <person name="Klenk H.-P."/>
            <person name="Eisen J.A."/>
        </authorList>
    </citation>
    <scope>NUCLEOTIDE SEQUENCE [LARGE SCALE GENOMIC DNA]</scope>
    <source>
        <strain evidence="2 3">DSM 21528</strain>
    </source>
</reference>
<evidence type="ECO:0000259" key="1">
    <source>
        <dbReference type="Pfam" id="PF18765"/>
    </source>
</evidence>
<dbReference type="HOGENOM" id="CLU_130257_10_2_12"/>
<evidence type="ECO:0000313" key="3">
    <source>
        <dbReference type="Proteomes" id="UP000005737"/>
    </source>
</evidence>
<dbReference type="PANTHER" id="PTHR43852">
    <property type="entry name" value="NUCLEOTIDYLTRANSFERASE"/>
    <property type="match status" value="1"/>
</dbReference>
<dbReference type="InterPro" id="IPR043519">
    <property type="entry name" value="NT_sf"/>
</dbReference>
<dbReference type="PANTHER" id="PTHR43852:SF2">
    <property type="entry name" value="PROTEIN ADENYLYLTRANSFERASE MNTA"/>
    <property type="match status" value="1"/>
</dbReference>
<dbReference type="CDD" id="cd05403">
    <property type="entry name" value="NT_KNTase_like"/>
    <property type="match status" value="1"/>
</dbReference>
<feature type="domain" description="Polymerase beta nucleotidyltransferase" evidence="1">
    <location>
        <begin position="17"/>
        <end position="97"/>
    </location>
</feature>
<protein>
    <submittedName>
        <fullName evidence="2">DNA polymerase beta domain protein region</fullName>
    </submittedName>
</protein>
<proteinExistence type="predicted"/>